<dbReference type="Proteomes" id="UP000053555">
    <property type="component" value="Unassembled WGS sequence"/>
</dbReference>
<protein>
    <submittedName>
        <fullName evidence="4">Protein AIG2</fullName>
    </submittedName>
</protein>
<evidence type="ECO:0000256" key="2">
    <source>
        <dbReference type="SAM" id="SignalP"/>
    </source>
</evidence>
<evidence type="ECO:0000313" key="4">
    <source>
        <dbReference type="EMBL" id="KHN10343.1"/>
    </source>
</evidence>
<feature type="signal peptide" evidence="2">
    <location>
        <begin position="1"/>
        <end position="20"/>
    </location>
</feature>
<dbReference type="InterPro" id="IPR045038">
    <property type="entry name" value="AIG2-like"/>
</dbReference>
<evidence type="ECO:0000259" key="3">
    <source>
        <dbReference type="Pfam" id="PF06094"/>
    </source>
</evidence>
<comment type="similarity">
    <text evidence="1">Belongs to the gamma-glutamylcyclotransferase family.</text>
</comment>
<dbReference type="Gene3D" id="3.10.490.10">
    <property type="entry name" value="Gamma-glutamyl cyclotransferase-like"/>
    <property type="match status" value="1"/>
</dbReference>
<dbReference type="AlphaFoldDB" id="A0A0B2PRJ4"/>
<dbReference type="SUPFAM" id="SSF110857">
    <property type="entry name" value="Gamma-glutamyl cyclotransferase-like"/>
    <property type="match status" value="1"/>
</dbReference>
<dbReference type="EMBL" id="KN664653">
    <property type="protein sequence ID" value="KHN10343.1"/>
    <property type="molecule type" value="Genomic_DNA"/>
</dbReference>
<name>A0A0B2PRJ4_GLYSO</name>
<dbReference type="PANTHER" id="PTHR31544">
    <property type="entry name" value="AIG2-LIKE PROTEIN D"/>
    <property type="match status" value="1"/>
</dbReference>
<dbReference type="PANTHER" id="PTHR31544:SF2">
    <property type="entry name" value="AIG2-LIKE PROTEIN D"/>
    <property type="match status" value="1"/>
</dbReference>
<accession>A0A0B2PRJ4</accession>
<evidence type="ECO:0000256" key="1">
    <source>
        <dbReference type="ARBA" id="ARBA00008861"/>
    </source>
</evidence>
<gene>
    <name evidence="4" type="ORF">glysoja_044364</name>
</gene>
<keyword evidence="2" id="KW-0732">Signal</keyword>
<feature type="chain" id="PRO_5002073755" evidence="2">
    <location>
        <begin position="21"/>
        <end position="109"/>
    </location>
</feature>
<sequence>MKVVYFFVVLLALASSIAFAYDPSPLQDFCVAINDTKTGGLYGVLLGISGVELDILDEFKDVEYTRTDVEVSLKDKSERLQVCAYVWSNPNDPNLYAEWDFELEMSFLA</sequence>
<dbReference type="InterPro" id="IPR036568">
    <property type="entry name" value="GGCT-like_sf"/>
</dbReference>
<proteinExistence type="inferred from homology"/>
<dbReference type="Pfam" id="PF06094">
    <property type="entry name" value="GGACT"/>
    <property type="match status" value="1"/>
</dbReference>
<reference evidence="4" key="1">
    <citation type="submission" date="2014-07" db="EMBL/GenBank/DDBJ databases">
        <title>Identification of a novel salt tolerance gene in wild soybean by whole-genome sequencing.</title>
        <authorList>
            <person name="Lam H.-M."/>
            <person name="Qi X."/>
            <person name="Li M.-W."/>
            <person name="Liu X."/>
            <person name="Xie M."/>
            <person name="Ni M."/>
            <person name="Xu X."/>
        </authorList>
    </citation>
    <scope>NUCLEOTIDE SEQUENCE [LARGE SCALE GENOMIC DNA]</scope>
    <source>
        <tissue evidence="4">Root</tissue>
    </source>
</reference>
<organism evidence="4">
    <name type="scientific">Glycine soja</name>
    <name type="common">Wild soybean</name>
    <dbReference type="NCBI Taxonomy" id="3848"/>
    <lineage>
        <taxon>Eukaryota</taxon>
        <taxon>Viridiplantae</taxon>
        <taxon>Streptophyta</taxon>
        <taxon>Embryophyta</taxon>
        <taxon>Tracheophyta</taxon>
        <taxon>Spermatophyta</taxon>
        <taxon>Magnoliopsida</taxon>
        <taxon>eudicotyledons</taxon>
        <taxon>Gunneridae</taxon>
        <taxon>Pentapetalae</taxon>
        <taxon>rosids</taxon>
        <taxon>fabids</taxon>
        <taxon>Fabales</taxon>
        <taxon>Fabaceae</taxon>
        <taxon>Papilionoideae</taxon>
        <taxon>50 kb inversion clade</taxon>
        <taxon>NPAAA clade</taxon>
        <taxon>indigoferoid/millettioid clade</taxon>
        <taxon>Phaseoleae</taxon>
        <taxon>Glycine</taxon>
        <taxon>Glycine subgen. Soja</taxon>
    </lineage>
</organism>
<dbReference type="InterPro" id="IPR009288">
    <property type="entry name" value="AIG2-like_dom"/>
</dbReference>
<feature type="domain" description="Gamma-glutamylcyclotransferase AIG2-like" evidence="3">
    <location>
        <begin position="36"/>
        <end position="98"/>
    </location>
</feature>